<dbReference type="GO" id="GO:0003700">
    <property type="term" value="F:DNA-binding transcription factor activity"/>
    <property type="evidence" value="ECO:0007669"/>
    <property type="project" value="InterPro"/>
</dbReference>
<proteinExistence type="inferred from homology"/>
<evidence type="ECO:0000313" key="8">
    <source>
        <dbReference type="Proteomes" id="UP000219422"/>
    </source>
</evidence>
<dbReference type="InterPro" id="IPR036388">
    <property type="entry name" value="WH-like_DNA-bd_sf"/>
</dbReference>
<dbReference type="InterPro" id="IPR000847">
    <property type="entry name" value="LysR_HTH_N"/>
</dbReference>
<dbReference type="Proteomes" id="UP000219422">
    <property type="component" value="Chromosome"/>
</dbReference>
<dbReference type="Gene3D" id="1.10.10.10">
    <property type="entry name" value="Winged helix-like DNA-binding domain superfamily/Winged helix DNA-binding domain"/>
    <property type="match status" value="1"/>
</dbReference>
<keyword evidence="4" id="KW-0804">Transcription</keyword>
<keyword evidence="2" id="KW-0805">Transcription regulation</keyword>
<evidence type="ECO:0000256" key="4">
    <source>
        <dbReference type="ARBA" id="ARBA00023163"/>
    </source>
</evidence>
<dbReference type="CDD" id="cd08422">
    <property type="entry name" value="PBP2_CrgA_like"/>
    <property type="match status" value="1"/>
</dbReference>
<reference evidence="7 8" key="1">
    <citation type="submission" date="2017-10" db="EMBL/GenBank/DDBJ databases">
        <title>Sphingobium yanoikuyae S72.</title>
        <authorList>
            <person name="Sanchez E."/>
            <person name="Bustos P."/>
            <person name="Mendoza P."/>
            <person name="Guo X."/>
            <person name="Mendoza A."/>
        </authorList>
    </citation>
    <scope>NUCLEOTIDE SEQUENCE [LARGE SCALE GENOMIC DNA]</scope>
    <source>
        <strain evidence="7 8">S72</strain>
    </source>
</reference>
<dbReference type="PANTHER" id="PTHR30537:SF5">
    <property type="entry name" value="HTH-TYPE TRANSCRIPTIONAL ACTIVATOR TTDR-RELATED"/>
    <property type="match status" value="1"/>
</dbReference>
<dbReference type="FunFam" id="1.10.10.10:FF:000001">
    <property type="entry name" value="LysR family transcriptional regulator"/>
    <property type="match status" value="1"/>
</dbReference>
<dbReference type="InterPro" id="IPR036390">
    <property type="entry name" value="WH_DNA-bd_sf"/>
</dbReference>
<evidence type="ECO:0000256" key="1">
    <source>
        <dbReference type="ARBA" id="ARBA00009437"/>
    </source>
</evidence>
<dbReference type="Pfam" id="PF03466">
    <property type="entry name" value="LysR_substrate"/>
    <property type="match status" value="1"/>
</dbReference>
<dbReference type="GO" id="GO:0006351">
    <property type="term" value="P:DNA-templated transcription"/>
    <property type="evidence" value="ECO:0007669"/>
    <property type="project" value="TreeGrafter"/>
</dbReference>
<dbReference type="AlphaFoldDB" id="A0A291N7J6"/>
<evidence type="ECO:0000313" key="7">
    <source>
        <dbReference type="EMBL" id="ATI83205.1"/>
    </source>
</evidence>
<dbReference type="GO" id="GO:0043565">
    <property type="term" value="F:sequence-specific DNA binding"/>
    <property type="evidence" value="ECO:0007669"/>
    <property type="project" value="TreeGrafter"/>
</dbReference>
<dbReference type="PROSITE" id="PS50931">
    <property type="entry name" value="HTH_LYSR"/>
    <property type="match status" value="1"/>
</dbReference>
<gene>
    <name evidence="7" type="ORF">A6768_08030</name>
</gene>
<feature type="domain" description="HTH lysR-type" evidence="6">
    <location>
        <begin position="1"/>
        <end position="58"/>
    </location>
</feature>
<organism evidence="7 8">
    <name type="scientific">Sphingobium yanoikuyae</name>
    <name type="common">Sphingomonas yanoikuyae</name>
    <dbReference type="NCBI Taxonomy" id="13690"/>
    <lineage>
        <taxon>Bacteria</taxon>
        <taxon>Pseudomonadati</taxon>
        <taxon>Pseudomonadota</taxon>
        <taxon>Alphaproteobacteria</taxon>
        <taxon>Sphingomonadales</taxon>
        <taxon>Sphingomonadaceae</taxon>
        <taxon>Sphingobium</taxon>
    </lineage>
</organism>
<dbReference type="SUPFAM" id="SSF46785">
    <property type="entry name" value="Winged helix' DNA-binding domain"/>
    <property type="match status" value="1"/>
</dbReference>
<comment type="similarity">
    <text evidence="1">Belongs to the LysR transcriptional regulatory family.</text>
</comment>
<dbReference type="PANTHER" id="PTHR30537">
    <property type="entry name" value="HTH-TYPE TRANSCRIPTIONAL REGULATOR"/>
    <property type="match status" value="1"/>
</dbReference>
<dbReference type="Gene3D" id="3.40.190.290">
    <property type="match status" value="1"/>
</dbReference>
<dbReference type="KEGG" id="sya:A6768_08030"/>
<dbReference type="EMBL" id="CP023741">
    <property type="protein sequence ID" value="ATI83205.1"/>
    <property type="molecule type" value="Genomic_DNA"/>
</dbReference>
<dbReference type="InterPro" id="IPR058163">
    <property type="entry name" value="LysR-type_TF_proteobact-type"/>
</dbReference>
<dbReference type="Pfam" id="PF00126">
    <property type="entry name" value="HTH_1"/>
    <property type="match status" value="1"/>
</dbReference>
<sequence>MNVDDLTILVEAVQQGSLSAAGRRLGLTALATSRRLAALEAELGVRLVHRTTRSLSLTVEGEAFLPHAEAMLAHAEDGRAAVARGAVAATGLLRIAASVPFGRKVLTPMLANFLASHGQLKVELLLSDAVVDIVAQGVDVAIRFGELKDSSLVARRLSDNGRGLYAAPHYLARRGTPRRAADLADHDCLSVPGVRQWTLTRGGRSVRQSVSGAFSADSLEALHEACLQGLGVVQLSQWNVRADLAEGRLVEIRLADASLPDQGIWAVLPTRRLVPGKVRLFLDALTAHLAEALVPSVQDADGGLQSGRGKRHVAQPGTGRVGDRIGKCS</sequence>
<accession>A0A291N7J6</accession>
<evidence type="ECO:0000256" key="2">
    <source>
        <dbReference type="ARBA" id="ARBA00023015"/>
    </source>
</evidence>
<evidence type="ECO:0000256" key="5">
    <source>
        <dbReference type="SAM" id="MobiDB-lite"/>
    </source>
</evidence>
<evidence type="ECO:0000256" key="3">
    <source>
        <dbReference type="ARBA" id="ARBA00023125"/>
    </source>
</evidence>
<protein>
    <submittedName>
        <fullName evidence="7">LysR family transcriptional regulator</fullName>
    </submittedName>
</protein>
<dbReference type="SUPFAM" id="SSF53850">
    <property type="entry name" value="Periplasmic binding protein-like II"/>
    <property type="match status" value="1"/>
</dbReference>
<feature type="region of interest" description="Disordered" evidence="5">
    <location>
        <begin position="301"/>
        <end position="329"/>
    </location>
</feature>
<evidence type="ECO:0000259" key="6">
    <source>
        <dbReference type="PROSITE" id="PS50931"/>
    </source>
</evidence>
<keyword evidence="3" id="KW-0238">DNA-binding</keyword>
<name>A0A291N7J6_SPHYA</name>
<dbReference type="InterPro" id="IPR005119">
    <property type="entry name" value="LysR_subst-bd"/>
</dbReference>